<dbReference type="InterPro" id="IPR002810">
    <property type="entry name" value="NfeD-like_C"/>
</dbReference>
<evidence type="ECO:0000259" key="8">
    <source>
        <dbReference type="Pfam" id="PF24961"/>
    </source>
</evidence>
<dbReference type="Pfam" id="PF01957">
    <property type="entry name" value="NfeD"/>
    <property type="match status" value="1"/>
</dbReference>
<dbReference type="OrthoDB" id="9806253at2"/>
<evidence type="ECO:0000259" key="7">
    <source>
        <dbReference type="Pfam" id="PF01957"/>
    </source>
</evidence>
<dbReference type="AlphaFoldDB" id="A0A4V0YZ10"/>
<protein>
    <submittedName>
        <fullName evidence="10">Nodulation protein NfeD</fullName>
    </submittedName>
</protein>
<evidence type="ECO:0000256" key="2">
    <source>
        <dbReference type="ARBA" id="ARBA00022692"/>
    </source>
</evidence>
<evidence type="ECO:0000259" key="9">
    <source>
        <dbReference type="Pfam" id="PF25145"/>
    </source>
</evidence>
<proteinExistence type="predicted"/>
<dbReference type="Pfam" id="PF25145">
    <property type="entry name" value="NfeD1b_N"/>
    <property type="match status" value="1"/>
</dbReference>
<dbReference type="Gene3D" id="3.90.226.10">
    <property type="entry name" value="2-enoyl-CoA Hydratase, Chain A, domain 1"/>
    <property type="match status" value="1"/>
</dbReference>
<evidence type="ECO:0000256" key="5">
    <source>
        <dbReference type="SAM" id="Phobius"/>
    </source>
</evidence>
<keyword evidence="6" id="KW-0732">Signal</keyword>
<dbReference type="InterPro" id="IPR056738">
    <property type="entry name" value="NfeD1b_N"/>
</dbReference>
<dbReference type="InterPro" id="IPR029045">
    <property type="entry name" value="ClpP/crotonase-like_dom_sf"/>
</dbReference>
<evidence type="ECO:0000256" key="6">
    <source>
        <dbReference type="SAM" id="SignalP"/>
    </source>
</evidence>
<sequence>MYSRQRNHGPKILALLLPGIICVAILLALTAHPAEAAGSHVDAMVLKSDIGPASLHFLTQSIATAQRDKAQALVIEIDTPGGDIDSMKAMTQEELASSIPIISYVSPSGGRAASAGAFVALSAQIAAMAPTTRIGASSPVTGTGADIGSTLKAKVENDLIAAMTGIQQRYQRNVPLAVQMIKNASSYDDATAIKEKIVDLGAPDLSSLLSAVNGRTVQIKGGQTVSLQTAGASIQTLSPTPFDELYAFLLDPNIAFLLFIVAMIGIYLEISHPGVIVPGVVGSIALLLFLLAVGSLSPNWAGLALMVLAFVLLVLDLRLPTHGALTIGAVVALVVGTLIFFNSGGPYSGPKVNPLVVYAMGALIGLIGFTLVTFIMRAQRMPVTTGMESMIGSNATALTPLLPEGRVNYAGENWAAILDPPATSVDAGAQVQVTAIEGLRLHVRPLPNQSVIDTHSVTPLK</sequence>
<evidence type="ECO:0000256" key="1">
    <source>
        <dbReference type="ARBA" id="ARBA00004141"/>
    </source>
</evidence>
<feature type="transmembrane region" description="Helical" evidence="5">
    <location>
        <begin position="300"/>
        <end position="317"/>
    </location>
</feature>
<dbReference type="EMBL" id="CP035758">
    <property type="protein sequence ID" value="QBD78091.1"/>
    <property type="molecule type" value="Genomic_DNA"/>
</dbReference>
<dbReference type="SUPFAM" id="SSF141322">
    <property type="entry name" value="NfeD domain-like"/>
    <property type="match status" value="1"/>
</dbReference>
<feature type="transmembrane region" description="Helical" evidence="5">
    <location>
        <begin position="324"/>
        <end position="343"/>
    </location>
</feature>
<dbReference type="InterPro" id="IPR056739">
    <property type="entry name" value="NfeD_membrane"/>
</dbReference>
<feature type="transmembrane region" description="Helical" evidence="5">
    <location>
        <begin position="355"/>
        <end position="376"/>
    </location>
</feature>
<evidence type="ECO:0000313" key="11">
    <source>
        <dbReference type="Proteomes" id="UP000290365"/>
    </source>
</evidence>
<feature type="transmembrane region" description="Helical" evidence="5">
    <location>
        <begin position="245"/>
        <end position="268"/>
    </location>
</feature>
<feature type="transmembrane region" description="Helical" evidence="5">
    <location>
        <begin position="275"/>
        <end position="294"/>
    </location>
</feature>
<dbReference type="Gene3D" id="2.40.50.140">
    <property type="entry name" value="Nucleic acid-binding proteins"/>
    <property type="match status" value="1"/>
</dbReference>
<keyword evidence="4 5" id="KW-0472">Membrane</keyword>
<dbReference type="RefSeq" id="WP_129889144.1">
    <property type="nucleotide sequence ID" value="NZ_CP035758.1"/>
</dbReference>
<dbReference type="Proteomes" id="UP000290365">
    <property type="component" value="Chromosome"/>
</dbReference>
<feature type="domain" description="NfeD integral membrane" evidence="8">
    <location>
        <begin position="253"/>
        <end position="372"/>
    </location>
</feature>
<dbReference type="PANTHER" id="PTHR33507">
    <property type="entry name" value="INNER MEMBRANE PROTEIN YBBJ"/>
    <property type="match status" value="1"/>
</dbReference>
<keyword evidence="11" id="KW-1185">Reference proteome</keyword>
<organism evidence="10 11">
    <name type="scientific">Ktedonosporobacter rubrisoli</name>
    <dbReference type="NCBI Taxonomy" id="2509675"/>
    <lineage>
        <taxon>Bacteria</taxon>
        <taxon>Bacillati</taxon>
        <taxon>Chloroflexota</taxon>
        <taxon>Ktedonobacteria</taxon>
        <taxon>Ktedonobacterales</taxon>
        <taxon>Ktedonosporobacteraceae</taxon>
        <taxon>Ktedonosporobacter</taxon>
    </lineage>
</organism>
<keyword evidence="3 5" id="KW-1133">Transmembrane helix</keyword>
<keyword evidence="2 5" id="KW-0812">Transmembrane</keyword>
<accession>A0A4V0YZ10</accession>
<dbReference type="SUPFAM" id="SSF52096">
    <property type="entry name" value="ClpP/crotonase"/>
    <property type="match status" value="1"/>
</dbReference>
<name>A0A4V0YZ10_KTERU</name>
<evidence type="ECO:0000256" key="4">
    <source>
        <dbReference type="ARBA" id="ARBA00023136"/>
    </source>
</evidence>
<feature type="domain" description="NfeD-like C-terminal" evidence="7">
    <location>
        <begin position="388"/>
        <end position="445"/>
    </location>
</feature>
<feature type="chain" id="PRO_5020454532" evidence="6">
    <location>
        <begin position="37"/>
        <end position="461"/>
    </location>
</feature>
<feature type="signal peptide" evidence="6">
    <location>
        <begin position="1"/>
        <end position="36"/>
    </location>
</feature>
<dbReference type="InterPro" id="IPR052165">
    <property type="entry name" value="Membrane_assoc_protease"/>
</dbReference>
<dbReference type="GO" id="GO:0016020">
    <property type="term" value="C:membrane"/>
    <property type="evidence" value="ECO:0007669"/>
    <property type="project" value="UniProtKB-SubCell"/>
</dbReference>
<gene>
    <name evidence="10" type="ORF">EPA93_19655</name>
</gene>
<feature type="domain" description="NfeD1b N-terminal" evidence="9">
    <location>
        <begin position="46"/>
        <end position="202"/>
    </location>
</feature>
<comment type="subcellular location">
    <subcellularLocation>
        <location evidence="1">Membrane</location>
        <topology evidence="1">Multi-pass membrane protein</topology>
    </subcellularLocation>
</comment>
<evidence type="ECO:0000313" key="10">
    <source>
        <dbReference type="EMBL" id="QBD78091.1"/>
    </source>
</evidence>
<dbReference type="PANTHER" id="PTHR33507:SF4">
    <property type="entry name" value="NODULATION COMPETITIVENESS PROTEIN NFED"/>
    <property type="match status" value="1"/>
</dbReference>
<evidence type="ECO:0000256" key="3">
    <source>
        <dbReference type="ARBA" id="ARBA00022989"/>
    </source>
</evidence>
<reference evidence="10 11" key="1">
    <citation type="submission" date="2019-01" db="EMBL/GenBank/DDBJ databases">
        <title>Ktedonosporobacter rubrisoli SCAWS-G2.</title>
        <authorList>
            <person name="Huang Y."/>
            <person name="Yan B."/>
        </authorList>
    </citation>
    <scope>NUCLEOTIDE SEQUENCE [LARGE SCALE GENOMIC DNA]</scope>
    <source>
        <strain evidence="10 11">SCAWS-G2</strain>
    </source>
</reference>
<dbReference type="KEGG" id="kbs:EPA93_19655"/>
<dbReference type="InterPro" id="IPR012340">
    <property type="entry name" value="NA-bd_OB-fold"/>
</dbReference>
<dbReference type="Pfam" id="PF24961">
    <property type="entry name" value="NfeD_membrane"/>
    <property type="match status" value="1"/>
</dbReference>